<dbReference type="Proteomes" id="UP000269301">
    <property type="component" value="Unassembled WGS sequence"/>
</dbReference>
<dbReference type="AlphaFoldDB" id="A0A495A3R9"/>
<organism evidence="2 3">
    <name type="scientific">Oceanobacillus halophilus</name>
    <dbReference type="NCBI Taxonomy" id="930130"/>
    <lineage>
        <taxon>Bacteria</taxon>
        <taxon>Bacillati</taxon>
        <taxon>Bacillota</taxon>
        <taxon>Bacilli</taxon>
        <taxon>Bacillales</taxon>
        <taxon>Bacillaceae</taxon>
        <taxon>Oceanobacillus</taxon>
    </lineage>
</organism>
<comment type="caution">
    <text evidence="2">The sequence shown here is derived from an EMBL/GenBank/DDBJ whole genome shotgun (WGS) entry which is preliminary data.</text>
</comment>
<reference evidence="2 3" key="1">
    <citation type="journal article" date="2016" name="Int. J. Syst. Evol. Microbiol.">
        <title>Oceanobacillus halophilus sp. nov., a novel moderately halophilic bacterium from a hypersaline lake.</title>
        <authorList>
            <person name="Amoozegar M.A."/>
            <person name="Bagheri M."/>
            <person name="Makhdoumi A."/>
            <person name="Nikou M.M."/>
            <person name="Fazeli S.A.S."/>
            <person name="Schumann P."/>
            <person name="Sproer C."/>
            <person name="Sanchez-Porro C."/>
            <person name="Ventosa A."/>
        </authorList>
    </citation>
    <scope>NUCLEOTIDE SEQUENCE [LARGE SCALE GENOMIC DNA]</scope>
    <source>
        <strain evidence="2 3">DSM 23996</strain>
    </source>
</reference>
<dbReference type="RefSeq" id="WP_121203828.1">
    <property type="nucleotide sequence ID" value="NZ_RBZP01000004.1"/>
</dbReference>
<dbReference type="Pfam" id="PF20613">
    <property type="entry name" value="HipA_2"/>
    <property type="match status" value="1"/>
</dbReference>
<dbReference type="EMBL" id="RBZP01000004">
    <property type="protein sequence ID" value="RKQ34265.1"/>
    <property type="molecule type" value="Genomic_DNA"/>
</dbReference>
<feature type="domain" description="HipA-like kinase" evidence="1">
    <location>
        <begin position="11"/>
        <end position="162"/>
    </location>
</feature>
<name>A0A495A3R9_9BACI</name>
<dbReference type="OrthoDB" id="2939938at2"/>
<evidence type="ECO:0000259" key="1">
    <source>
        <dbReference type="Pfam" id="PF20613"/>
    </source>
</evidence>
<evidence type="ECO:0000313" key="2">
    <source>
        <dbReference type="EMBL" id="RKQ34265.1"/>
    </source>
</evidence>
<dbReference type="InterPro" id="IPR046748">
    <property type="entry name" value="HipA_2"/>
</dbReference>
<keyword evidence="3" id="KW-1185">Reference proteome</keyword>
<sequence>METLQVQMPISPIKNGVTKPYIINCSGEEYVVKFLQNPEGHKALINEYVCAEVARILELPLASPSLIEVGDTFVNDYGKEISRHTQEEIKAGIHFGTKKIKKVFPINTPQIVKRAYNKDIIPDLFVFDQIICNKDRDSNGGNLIFDYEKQSIVVIDHTHAFDIGPLWDEHQLKIRIGEKFEPFNMTGYVYHKLVPFVDGHNPFSNILQKLQVISIETLKEIMDNIPQSWNINENEKDVLVNYLMDRINRVEEILECLHLLLPKWKGGVT</sequence>
<gene>
    <name evidence="2" type="ORF">D8M06_07745</name>
</gene>
<proteinExistence type="predicted"/>
<accession>A0A495A3R9</accession>
<evidence type="ECO:0000313" key="3">
    <source>
        <dbReference type="Proteomes" id="UP000269301"/>
    </source>
</evidence>
<protein>
    <recommendedName>
        <fullName evidence="1">HipA-like kinase domain-containing protein</fullName>
    </recommendedName>
</protein>